<proteinExistence type="inferred from homology"/>
<keyword evidence="9 11" id="KW-0460">Magnesium</keyword>
<sequence length="285" mass="29530">MTDPLEDLTGETLAESVRTIRSTEPLVQALTNTVTINDVANCTLHWGALPVMADTPGDAGEMAELAGAILLNPGQVPETKVEAMCEAGRRANERGVPVVLDPVGVGSTPTRQAVAERLLSELEFAAIKGNYGEISHLAGAEAEVKGVESVGEYDEIGETACALADATGAVVVASGVDDVVADSESAYRVRAGHELMGEVVGTGCLLGATVAVFCGALADDVTAALHATLAYGLAGERAAEEFDYDGPASYRIAFLDSIAGFTPEVAVDPELSSELDLEVRLERLV</sequence>
<comment type="similarity">
    <text evidence="11">Belongs to the Thz kinase family.</text>
</comment>
<dbReference type="HAMAP" id="MF_00228">
    <property type="entry name" value="Thz_kinase"/>
    <property type="match status" value="1"/>
</dbReference>
<keyword evidence="8 11" id="KW-0067">ATP-binding</keyword>
<evidence type="ECO:0000313" key="13">
    <source>
        <dbReference type="Proteomes" id="UP001320972"/>
    </source>
</evidence>
<feature type="binding site" evidence="11">
    <location>
        <position position="128"/>
    </location>
    <ligand>
        <name>ATP</name>
        <dbReference type="ChEBI" id="CHEBI:30616"/>
    </ligand>
</feature>
<keyword evidence="5 11" id="KW-0479">Metal-binding</keyword>
<dbReference type="EC" id="2.7.1.50" evidence="11"/>
<reference evidence="12 13" key="1">
    <citation type="submission" date="2022-09" db="EMBL/GenBank/DDBJ databases">
        <title>Enrichment on poylsaccharides allowed isolation of novel metabolic and taxonomic groups of Haloarchaea.</title>
        <authorList>
            <person name="Sorokin D.Y."/>
            <person name="Elcheninov A.G."/>
            <person name="Khizhniak T.V."/>
            <person name="Kolganova T.V."/>
            <person name="Kublanov I.V."/>
        </authorList>
    </citation>
    <scope>NUCLEOTIDE SEQUENCE [LARGE SCALE GENOMIC DNA]</scope>
    <source>
        <strain evidence="12 13">AArc-m2/3/4</strain>
    </source>
</reference>
<evidence type="ECO:0000256" key="10">
    <source>
        <dbReference type="ARBA" id="ARBA00022977"/>
    </source>
</evidence>
<evidence type="ECO:0000256" key="8">
    <source>
        <dbReference type="ARBA" id="ARBA00022840"/>
    </source>
</evidence>
<evidence type="ECO:0000256" key="2">
    <source>
        <dbReference type="ARBA" id="ARBA00001946"/>
    </source>
</evidence>
<evidence type="ECO:0000256" key="5">
    <source>
        <dbReference type="ARBA" id="ARBA00022723"/>
    </source>
</evidence>
<comment type="catalytic activity">
    <reaction evidence="1 11">
        <text>5-(2-hydroxyethyl)-4-methylthiazole + ATP = 4-methyl-5-(2-phosphooxyethyl)-thiazole + ADP + H(+)</text>
        <dbReference type="Rhea" id="RHEA:24212"/>
        <dbReference type="ChEBI" id="CHEBI:15378"/>
        <dbReference type="ChEBI" id="CHEBI:17957"/>
        <dbReference type="ChEBI" id="CHEBI:30616"/>
        <dbReference type="ChEBI" id="CHEBI:58296"/>
        <dbReference type="ChEBI" id="CHEBI:456216"/>
        <dbReference type="EC" id="2.7.1.50"/>
    </reaction>
</comment>
<evidence type="ECO:0000313" key="12">
    <source>
        <dbReference type="EMBL" id="MCU4972515.1"/>
    </source>
</evidence>
<keyword evidence="10 11" id="KW-0784">Thiamine biosynthesis</keyword>
<evidence type="ECO:0000256" key="6">
    <source>
        <dbReference type="ARBA" id="ARBA00022741"/>
    </source>
</evidence>
<gene>
    <name evidence="11 12" type="primary">thiM</name>
    <name evidence="12" type="ORF">OB955_07160</name>
</gene>
<dbReference type="SUPFAM" id="SSF53613">
    <property type="entry name" value="Ribokinase-like"/>
    <property type="match status" value="1"/>
</dbReference>
<evidence type="ECO:0000256" key="4">
    <source>
        <dbReference type="ARBA" id="ARBA00022679"/>
    </source>
</evidence>
<dbReference type="CDD" id="cd01170">
    <property type="entry name" value="THZ_kinase"/>
    <property type="match status" value="1"/>
</dbReference>
<keyword evidence="6 11" id="KW-0547">Nucleotide-binding</keyword>
<feature type="binding site" evidence="11">
    <location>
        <position position="52"/>
    </location>
    <ligand>
        <name>substrate</name>
    </ligand>
</feature>
<evidence type="ECO:0000256" key="9">
    <source>
        <dbReference type="ARBA" id="ARBA00022842"/>
    </source>
</evidence>
<name>A0ABT2QC57_9EURY</name>
<evidence type="ECO:0000256" key="1">
    <source>
        <dbReference type="ARBA" id="ARBA00001771"/>
    </source>
</evidence>
<dbReference type="Gene3D" id="3.40.1190.20">
    <property type="match status" value="1"/>
</dbReference>
<comment type="caution">
    <text evidence="12">The sequence shown here is derived from an EMBL/GenBank/DDBJ whole genome shotgun (WGS) entry which is preliminary data.</text>
</comment>
<protein>
    <recommendedName>
        <fullName evidence="11">Hydroxyethylthiazole kinase</fullName>
        <ecNumber evidence="11">2.7.1.50</ecNumber>
    </recommendedName>
    <alternativeName>
        <fullName evidence="11">4-methyl-5-beta-hydroxyethylthiazole kinase</fullName>
        <shortName evidence="11">TH kinase</shortName>
        <shortName evidence="11">Thz kinase</shortName>
    </alternativeName>
</protein>
<evidence type="ECO:0000256" key="7">
    <source>
        <dbReference type="ARBA" id="ARBA00022777"/>
    </source>
</evidence>
<dbReference type="InterPro" id="IPR000417">
    <property type="entry name" value="Hyethyz_kinase"/>
</dbReference>
<dbReference type="InterPro" id="IPR029056">
    <property type="entry name" value="Ribokinase-like"/>
</dbReference>
<comment type="function">
    <text evidence="11">Catalyzes the phosphorylation of the hydroxyl group of 4-methyl-5-beta-hydroxyethylthiazole (THZ).</text>
</comment>
<dbReference type="PIRSF" id="PIRSF000513">
    <property type="entry name" value="Thz_kinase"/>
    <property type="match status" value="1"/>
</dbReference>
<comment type="cofactor">
    <cofactor evidence="2 11">
        <name>Mg(2+)</name>
        <dbReference type="ChEBI" id="CHEBI:18420"/>
    </cofactor>
</comment>
<dbReference type="NCBIfam" id="NF006830">
    <property type="entry name" value="PRK09355.1"/>
    <property type="match status" value="1"/>
</dbReference>
<keyword evidence="7 11" id="KW-0418">Kinase</keyword>
<accession>A0ABT2QC57</accession>
<dbReference type="EMBL" id="JAOPKB010000003">
    <property type="protein sequence ID" value="MCU4972515.1"/>
    <property type="molecule type" value="Genomic_DNA"/>
</dbReference>
<dbReference type="RefSeq" id="WP_338007404.1">
    <property type="nucleotide sequence ID" value="NZ_JAOPKB010000003.1"/>
</dbReference>
<evidence type="ECO:0000256" key="11">
    <source>
        <dbReference type="HAMAP-Rule" id="MF_00228"/>
    </source>
</evidence>
<feature type="binding site" evidence="11">
    <location>
        <position position="201"/>
    </location>
    <ligand>
        <name>substrate</name>
    </ligand>
</feature>
<evidence type="ECO:0000256" key="3">
    <source>
        <dbReference type="ARBA" id="ARBA00004868"/>
    </source>
</evidence>
<dbReference type="GO" id="GO:0004417">
    <property type="term" value="F:hydroxyethylthiazole kinase activity"/>
    <property type="evidence" value="ECO:0007669"/>
    <property type="project" value="UniProtKB-EC"/>
</dbReference>
<keyword evidence="4 11" id="KW-0808">Transferase</keyword>
<organism evidence="12 13">
    <name type="scientific">Natronoglomus mannanivorans</name>
    <dbReference type="NCBI Taxonomy" id="2979990"/>
    <lineage>
        <taxon>Archaea</taxon>
        <taxon>Methanobacteriati</taxon>
        <taxon>Methanobacteriota</taxon>
        <taxon>Stenosarchaea group</taxon>
        <taxon>Halobacteria</taxon>
        <taxon>Halobacteriales</taxon>
        <taxon>Natrialbaceae</taxon>
        <taxon>Natronoglomus</taxon>
    </lineage>
</organism>
<dbReference type="Proteomes" id="UP001320972">
    <property type="component" value="Unassembled WGS sequence"/>
</dbReference>
<feature type="binding site" evidence="11">
    <location>
        <position position="174"/>
    </location>
    <ligand>
        <name>ATP</name>
        <dbReference type="ChEBI" id="CHEBI:30616"/>
    </ligand>
</feature>
<comment type="pathway">
    <text evidence="3 11">Cofactor biosynthesis; thiamine diphosphate biosynthesis; 4-methyl-5-(2-phosphoethyl)-thiazole from 5-(2-hydroxyethyl)-4-methylthiazole: step 1/1.</text>
</comment>
<keyword evidence="13" id="KW-1185">Reference proteome</keyword>
<dbReference type="Pfam" id="PF02110">
    <property type="entry name" value="HK"/>
    <property type="match status" value="1"/>
</dbReference>
<dbReference type="PRINTS" id="PR01099">
    <property type="entry name" value="HYETHTZKNASE"/>
</dbReference>